<reference evidence="16 17" key="1">
    <citation type="journal article" date="2019" name="Nat. Microbiol.">
        <title>Wide diversity of methane and short-chain alkane metabolisms in uncultured archaea.</title>
        <authorList>
            <person name="Borrel G."/>
            <person name="Adam P.S."/>
            <person name="McKay L.J."/>
            <person name="Chen L.X."/>
            <person name="Sierra-Garcia I.N."/>
            <person name="Sieber C.M."/>
            <person name="Letourneur Q."/>
            <person name="Ghozlane A."/>
            <person name="Andersen G.L."/>
            <person name="Li W.J."/>
            <person name="Hallam S.J."/>
            <person name="Muyzer G."/>
            <person name="de Oliveira V.M."/>
            <person name="Inskeep W.P."/>
            <person name="Banfield J.F."/>
            <person name="Gribaldo S."/>
        </authorList>
    </citation>
    <scope>NUCLEOTIDE SEQUENCE [LARGE SCALE GENOMIC DNA]</scope>
    <source>
        <strain evidence="16">NM1b</strain>
    </source>
</reference>
<evidence type="ECO:0000313" key="16">
    <source>
        <dbReference type="EMBL" id="RZN67899.1"/>
    </source>
</evidence>
<dbReference type="Gene3D" id="1.20.200.10">
    <property type="entry name" value="Fumarase/aspartase (Central domain)"/>
    <property type="match status" value="1"/>
</dbReference>
<dbReference type="CDD" id="cd01360">
    <property type="entry name" value="Adenylsuccinate_lyase_1"/>
    <property type="match status" value="1"/>
</dbReference>
<comment type="catalytic activity">
    <reaction evidence="9">
        <text>(2S)-2-[5-amino-1-(5-phospho-beta-D-ribosyl)imidazole-4-carboxamido]succinate = 5-amino-1-(5-phospho-beta-D-ribosyl)imidazole-4-carboxamide + fumarate</text>
        <dbReference type="Rhea" id="RHEA:23920"/>
        <dbReference type="ChEBI" id="CHEBI:29806"/>
        <dbReference type="ChEBI" id="CHEBI:58443"/>
        <dbReference type="ChEBI" id="CHEBI:58475"/>
        <dbReference type="EC" id="4.3.2.2"/>
    </reaction>
    <physiologicalReaction direction="left-to-right" evidence="9">
        <dbReference type="Rhea" id="RHEA:23921"/>
    </physiologicalReaction>
</comment>
<evidence type="ECO:0000256" key="1">
    <source>
        <dbReference type="ARBA" id="ARBA00004706"/>
    </source>
</evidence>
<keyword evidence="8 14" id="KW-0456">Lyase</keyword>
<evidence type="ECO:0000256" key="11">
    <source>
        <dbReference type="ARBA" id="ARBA00030717"/>
    </source>
</evidence>
<dbReference type="InterPro" id="IPR004769">
    <property type="entry name" value="Pur_lyase"/>
</dbReference>
<dbReference type="Gene3D" id="1.10.40.30">
    <property type="entry name" value="Fumarase/aspartase (C-terminal domain)"/>
    <property type="match status" value="1"/>
</dbReference>
<dbReference type="GO" id="GO:0070626">
    <property type="term" value="F:(S)-2-(5-amino-1-(5-phospho-D-ribosyl)imidazole-4-carboxamido) succinate lyase (fumarate-forming) activity"/>
    <property type="evidence" value="ECO:0007669"/>
    <property type="project" value="TreeGrafter"/>
</dbReference>
<evidence type="ECO:0000256" key="5">
    <source>
        <dbReference type="ARBA" id="ARBA00012339"/>
    </source>
</evidence>
<evidence type="ECO:0000256" key="10">
    <source>
        <dbReference type="ARBA" id="ARBA00025012"/>
    </source>
</evidence>
<dbReference type="EC" id="4.3.2.2" evidence="5 13"/>
<evidence type="ECO:0000256" key="3">
    <source>
        <dbReference type="ARBA" id="ARBA00008273"/>
    </source>
</evidence>
<keyword evidence="7 14" id="KW-0658">Purine biosynthesis</keyword>
<evidence type="ECO:0000256" key="14">
    <source>
        <dbReference type="RuleBase" id="RU361172"/>
    </source>
</evidence>
<dbReference type="PRINTS" id="PR00145">
    <property type="entry name" value="ARGSUCLYASE"/>
</dbReference>
<evidence type="ECO:0000256" key="6">
    <source>
        <dbReference type="ARBA" id="ARBA00017058"/>
    </source>
</evidence>
<dbReference type="EMBL" id="RXIL01000123">
    <property type="protein sequence ID" value="RZN67899.1"/>
    <property type="molecule type" value="Genomic_DNA"/>
</dbReference>
<comment type="subunit">
    <text evidence="4">Homotetramer. Residues from neighboring subunits contribute catalytic and substrate-binding residues to each active site.</text>
</comment>
<comment type="pathway">
    <text evidence="2 14">Purine metabolism; AMP biosynthesis via de novo pathway; AMP from IMP: step 2/2.</text>
</comment>
<feature type="domain" description="Adenylosuccinate lyase C-terminal" evidence="15">
    <location>
        <begin position="358"/>
        <end position="438"/>
    </location>
</feature>
<dbReference type="Proteomes" id="UP000320766">
    <property type="component" value="Unassembled WGS sequence"/>
</dbReference>
<dbReference type="SUPFAM" id="SSF48557">
    <property type="entry name" value="L-aspartase-like"/>
    <property type="match status" value="1"/>
</dbReference>
<dbReference type="UniPathway" id="UPA00075">
    <property type="reaction ID" value="UER00336"/>
</dbReference>
<dbReference type="InterPro" id="IPR008948">
    <property type="entry name" value="L-Aspartase-like"/>
</dbReference>
<evidence type="ECO:0000256" key="12">
    <source>
        <dbReference type="ARBA" id="ARBA00049115"/>
    </source>
</evidence>
<name>A0A520KVD5_9EURY</name>
<evidence type="ECO:0000256" key="2">
    <source>
        <dbReference type="ARBA" id="ARBA00004734"/>
    </source>
</evidence>
<evidence type="ECO:0000256" key="4">
    <source>
        <dbReference type="ARBA" id="ARBA00011668"/>
    </source>
</evidence>
<dbReference type="GO" id="GO:0044208">
    <property type="term" value="P:'de novo' AMP biosynthetic process"/>
    <property type="evidence" value="ECO:0007669"/>
    <property type="project" value="UniProtKB-UniPathway"/>
</dbReference>
<dbReference type="SMART" id="SM00998">
    <property type="entry name" value="ADSL_C"/>
    <property type="match status" value="1"/>
</dbReference>
<comment type="catalytic activity">
    <reaction evidence="12">
        <text>N(6)-(1,2-dicarboxyethyl)-AMP = fumarate + AMP</text>
        <dbReference type="Rhea" id="RHEA:16853"/>
        <dbReference type="ChEBI" id="CHEBI:29806"/>
        <dbReference type="ChEBI" id="CHEBI:57567"/>
        <dbReference type="ChEBI" id="CHEBI:456215"/>
        <dbReference type="EC" id="4.3.2.2"/>
    </reaction>
    <physiologicalReaction direction="left-to-right" evidence="12">
        <dbReference type="Rhea" id="RHEA:16854"/>
    </physiologicalReaction>
</comment>
<comment type="caution">
    <text evidence="16">The sequence shown here is derived from an EMBL/GenBank/DDBJ whole genome shotgun (WGS) entry which is preliminary data.</text>
</comment>
<comment type="function">
    <text evidence="10">Catalyzes two reactions in de novo purine nucleotide biosynthesis. Catalyzes the breakdown of 5-aminoimidazole- (N-succinylocarboxamide) ribotide (SAICAR or 2-[5-amino-1-(5-phospho-beta-D-ribosyl)imidazole-4-carboxamido]succinate) to 5-aminoimidazole-4-carboxamide ribotide (AICAR or 5-amino-1-(5-phospho-beta-D-ribosyl)imidazole-4-carboxamide) and fumarate, and of adenylosuccinate (ADS or N(6)-(1,2-dicarboxyethyl)-AMP) to adenosine monophosphate (AMP) and fumarate.</text>
</comment>
<dbReference type="GO" id="GO:0005829">
    <property type="term" value="C:cytosol"/>
    <property type="evidence" value="ECO:0007669"/>
    <property type="project" value="TreeGrafter"/>
</dbReference>
<accession>A0A520KVD5</accession>
<dbReference type="PRINTS" id="PR00149">
    <property type="entry name" value="FUMRATELYASE"/>
</dbReference>
<dbReference type="FunFam" id="1.20.200.10:FF:000008">
    <property type="entry name" value="Adenylosuccinate lyase"/>
    <property type="match status" value="1"/>
</dbReference>
<dbReference type="PANTHER" id="PTHR43172">
    <property type="entry name" value="ADENYLOSUCCINATE LYASE"/>
    <property type="match status" value="1"/>
</dbReference>
<organism evidence="16 17">
    <name type="scientific">Candidatus Methanolliviera hydrocarbonicum</name>
    <dbReference type="NCBI Taxonomy" id="2491085"/>
    <lineage>
        <taxon>Archaea</taxon>
        <taxon>Methanobacteriati</taxon>
        <taxon>Methanobacteriota</taxon>
        <taxon>Candidatus Methanoliparia</taxon>
        <taxon>Candidatus Methanoliparales</taxon>
        <taxon>Candidatus Methanollivieraceae</taxon>
        <taxon>Candidatus Methanolliviera</taxon>
    </lineage>
</organism>
<comment type="pathway">
    <text evidence="1 14">Purine metabolism; IMP biosynthesis via de novo pathway; 5-amino-1-(5-phospho-D-ribosyl)imidazole-4-carboxamide from 5-amino-1-(5-phospho-D-ribosyl)imidazole-4-carboxylate: step 2/2.</text>
</comment>
<dbReference type="PROSITE" id="PS00163">
    <property type="entry name" value="FUMARATE_LYASES"/>
    <property type="match status" value="1"/>
</dbReference>
<dbReference type="InterPro" id="IPR019468">
    <property type="entry name" value="AdenyloSucc_lyase_C"/>
</dbReference>
<comment type="similarity">
    <text evidence="3 14">Belongs to the lyase 1 family. Adenylosuccinate lyase subfamily.</text>
</comment>
<evidence type="ECO:0000259" key="15">
    <source>
        <dbReference type="SMART" id="SM00998"/>
    </source>
</evidence>
<dbReference type="InterPro" id="IPR020557">
    <property type="entry name" value="Fumarate_lyase_CS"/>
</dbReference>
<dbReference type="InterPro" id="IPR024083">
    <property type="entry name" value="Fumarase/histidase_N"/>
</dbReference>
<evidence type="ECO:0000256" key="9">
    <source>
        <dbReference type="ARBA" id="ARBA00024477"/>
    </source>
</evidence>
<gene>
    <name evidence="16" type="ORF">EF807_06860</name>
</gene>
<evidence type="ECO:0000313" key="17">
    <source>
        <dbReference type="Proteomes" id="UP000320766"/>
    </source>
</evidence>
<evidence type="ECO:0000256" key="13">
    <source>
        <dbReference type="NCBIfam" id="TIGR00928"/>
    </source>
</evidence>
<dbReference type="Gene3D" id="1.10.275.10">
    <property type="entry name" value="Fumarase/aspartase (N-terminal domain)"/>
    <property type="match status" value="1"/>
</dbReference>
<dbReference type="InterPro" id="IPR022761">
    <property type="entry name" value="Fumarate_lyase_N"/>
</dbReference>
<dbReference type="Pfam" id="PF00206">
    <property type="entry name" value="Lyase_1"/>
    <property type="match status" value="1"/>
</dbReference>
<dbReference type="PANTHER" id="PTHR43172:SF1">
    <property type="entry name" value="ADENYLOSUCCINATE LYASE"/>
    <property type="match status" value="1"/>
</dbReference>
<dbReference type="GO" id="GO:0004018">
    <property type="term" value="F:N6-(1,2-dicarboxyethyl)AMP AMP-lyase (fumarate-forming) activity"/>
    <property type="evidence" value="ECO:0007669"/>
    <property type="project" value="UniProtKB-UniRule"/>
</dbReference>
<dbReference type="InterPro" id="IPR000362">
    <property type="entry name" value="Fumarate_lyase_fam"/>
</dbReference>
<dbReference type="AlphaFoldDB" id="A0A520KVD5"/>
<evidence type="ECO:0000256" key="7">
    <source>
        <dbReference type="ARBA" id="ARBA00022755"/>
    </source>
</evidence>
<sequence length="452" mass="50961">MTIHPIEFRYGTEEMKNIWEEENGLKKLLEVESMLATAEGELGMIPKDAASTIEAKAGEISLKRVKEIEEEIGHDIMAVVTALSESCGDAGRWVHFGATSNDMIDTAHALQIKETIEILEGRLMGLLTVLIDLAEKNKNKVCAGRTHGQMAIPTTYGMKFAIWAAEIGRHLNRMGEMKGRILVGKLSGAVGTMASFGSKGMELQELVMEKLGLKAAEISNQVIQRDIYAEYFFWLANVATTLDKICIELRTLQRTEIGEIRERFGEKQVGSSTMPQKRNPIKAEQVCGLARIIRSYIEPALMNNTLWDERDLTNSSCERVILPEASILTDHIIRLTTKILKGIEFDDKKIEENLYLLDGLNLSEAMMIELAKRGIGRQKAHEILRIMAMEVYRTREKPKDILLRDDTVKKYFKEGEIDEILDPKNYIGMSKAIVENVLDRLNEGYNIKGNKI</sequence>
<dbReference type="NCBIfam" id="TIGR00928">
    <property type="entry name" value="purB"/>
    <property type="match status" value="1"/>
</dbReference>
<dbReference type="GO" id="GO:0006189">
    <property type="term" value="P:'de novo' IMP biosynthetic process"/>
    <property type="evidence" value="ECO:0007669"/>
    <property type="project" value="UniProtKB-UniPathway"/>
</dbReference>
<dbReference type="Pfam" id="PF10397">
    <property type="entry name" value="ADSL_C"/>
    <property type="match status" value="1"/>
</dbReference>
<protein>
    <recommendedName>
        <fullName evidence="6 13">Adenylosuccinate lyase</fullName>
        <shortName evidence="14">ASL</shortName>
        <ecNumber evidence="5 13">4.3.2.2</ecNumber>
    </recommendedName>
    <alternativeName>
        <fullName evidence="11 14">Adenylosuccinase</fullName>
    </alternativeName>
</protein>
<dbReference type="UniPathway" id="UPA00074">
    <property type="reaction ID" value="UER00132"/>
</dbReference>
<proteinExistence type="inferred from homology"/>
<evidence type="ECO:0000256" key="8">
    <source>
        <dbReference type="ARBA" id="ARBA00023239"/>
    </source>
</evidence>